<dbReference type="OrthoDB" id="2686862at2759"/>
<proteinExistence type="predicted"/>
<protein>
    <submittedName>
        <fullName evidence="1">Uncharacterized protein</fullName>
    </submittedName>
</protein>
<sequence length="448" mass="50469">MSGSSSQHGTPSIGPYPIAEPVSVSSLDNSVSANTLKDDLECVASLQDYADFIPYRLLFLWEVVEGLHTGLDIRRRTELWLSLIEGGEEDDVWLWVDGDEAWAQQNYQPESSALQGLTPRALQDALTALQRRLTRGSPVGQDTSSEALSYVQRVRSVGNPSSRFLAIAWLVSTSRDSSNLSLSQGYGPARTFNLVFLVTVWVRRTRGLPDGLPSSSHDVYDSFDRTIRDSGHPCYTLMLRNVASEDCRLWLRFLLWLYDKSELGIICFYQAECPARFLPATSWLFYPEDRRQQPLVLIKSQRPKDNLGMEHPKLLHAIVWLTATRHGSVALSDQKLEEIHASIARLSRQMWDKSEAELSERVQAGKPNLIFLAWMNVYPREWRLQLGGGLTSLNWRQFEEVRVAAANNPPHYPPTNSIMALGAILWLTVRAVQNVGNSKSTLKDIQSA</sequence>
<keyword evidence="2" id="KW-1185">Reference proteome</keyword>
<gene>
    <name evidence="1" type="ORF">JAAARDRAFT_436515</name>
</gene>
<accession>A0A067PEF2</accession>
<evidence type="ECO:0000313" key="1">
    <source>
        <dbReference type="EMBL" id="KDQ53154.1"/>
    </source>
</evidence>
<dbReference type="AlphaFoldDB" id="A0A067PEF2"/>
<evidence type="ECO:0000313" key="2">
    <source>
        <dbReference type="Proteomes" id="UP000027265"/>
    </source>
</evidence>
<reference evidence="2" key="1">
    <citation type="journal article" date="2014" name="Proc. Natl. Acad. Sci. U.S.A.">
        <title>Extensive sampling of basidiomycete genomes demonstrates inadequacy of the white-rot/brown-rot paradigm for wood decay fungi.</title>
        <authorList>
            <person name="Riley R."/>
            <person name="Salamov A.A."/>
            <person name="Brown D.W."/>
            <person name="Nagy L.G."/>
            <person name="Floudas D."/>
            <person name="Held B.W."/>
            <person name="Levasseur A."/>
            <person name="Lombard V."/>
            <person name="Morin E."/>
            <person name="Otillar R."/>
            <person name="Lindquist E.A."/>
            <person name="Sun H."/>
            <person name="LaButti K.M."/>
            <person name="Schmutz J."/>
            <person name="Jabbour D."/>
            <person name="Luo H."/>
            <person name="Baker S.E."/>
            <person name="Pisabarro A.G."/>
            <person name="Walton J.D."/>
            <person name="Blanchette R.A."/>
            <person name="Henrissat B."/>
            <person name="Martin F."/>
            <person name="Cullen D."/>
            <person name="Hibbett D.S."/>
            <person name="Grigoriev I.V."/>
        </authorList>
    </citation>
    <scope>NUCLEOTIDE SEQUENCE [LARGE SCALE GENOMIC DNA]</scope>
    <source>
        <strain evidence="2">MUCL 33604</strain>
    </source>
</reference>
<dbReference type="EMBL" id="KL197735">
    <property type="protein sequence ID" value="KDQ53154.1"/>
    <property type="molecule type" value="Genomic_DNA"/>
</dbReference>
<dbReference type="HOGENOM" id="CLU_032835_0_0_1"/>
<dbReference type="InParanoid" id="A0A067PEF2"/>
<organism evidence="1 2">
    <name type="scientific">Jaapia argillacea MUCL 33604</name>
    <dbReference type="NCBI Taxonomy" id="933084"/>
    <lineage>
        <taxon>Eukaryota</taxon>
        <taxon>Fungi</taxon>
        <taxon>Dikarya</taxon>
        <taxon>Basidiomycota</taxon>
        <taxon>Agaricomycotina</taxon>
        <taxon>Agaricomycetes</taxon>
        <taxon>Agaricomycetidae</taxon>
        <taxon>Jaapiales</taxon>
        <taxon>Jaapiaceae</taxon>
        <taxon>Jaapia</taxon>
    </lineage>
</organism>
<name>A0A067PEF2_9AGAM</name>
<dbReference type="Proteomes" id="UP000027265">
    <property type="component" value="Unassembled WGS sequence"/>
</dbReference>